<evidence type="ECO:0000259" key="5">
    <source>
        <dbReference type="PROSITE" id="PS50026"/>
    </source>
</evidence>
<dbReference type="SUPFAM" id="SSF49899">
    <property type="entry name" value="Concanavalin A-like lectins/glucanases"/>
    <property type="match status" value="3"/>
</dbReference>
<gene>
    <name evidence="6" type="ORF">Ocin01_14054</name>
</gene>
<dbReference type="EMBL" id="LJIJ01001181">
    <property type="protein sequence ID" value="ODM92632.1"/>
    <property type="molecule type" value="Genomic_DNA"/>
</dbReference>
<evidence type="ECO:0000256" key="2">
    <source>
        <dbReference type="PROSITE-ProRule" id="PRU00076"/>
    </source>
</evidence>
<keyword evidence="3" id="KW-0732">Signal</keyword>
<dbReference type="InterPro" id="IPR013320">
    <property type="entry name" value="ConA-like_dom_sf"/>
</dbReference>
<dbReference type="OrthoDB" id="6275838at2759"/>
<dbReference type="Pfam" id="PF02210">
    <property type="entry name" value="Laminin_G_2"/>
    <property type="match status" value="2"/>
</dbReference>
<feature type="signal peptide" evidence="3">
    <location>
        <begin position="1"/>
        <end position="15"/>
    </location>
</feature>
<comment type="caution">
    <text evidence="2">Lacks conserved residue(s) required for the propagation of feature annotation.</text>
</comment>
<dbReference type="Pfam" id="PF00008">
    <property type="entry name" value="EGF"/>
    <property type="match status" value="1"/>
</dbReference>
<comment type="caution">
    <text evidence="6">The sequence shown here is derived from an EMBL/GenBank/DDBJ whole genome shotgun (WGS) entry which is preliminary data.</text>
</comment>
<dbReference type="Gene3D" id="2.10.25.10">
    <property type="entry name" value="Laminin"/>
    <property type="match status" value="1"/>
</dbReference>
<dbReference type="Gene3D" id="2.60.120.200">
    <property type="match status" value="3"/>
</dbReference>
<proteinExistence type="predicted"/>
<dbReference type="InterPro" id="IPR050372">
    <property type="entry name" value="Neurexin-related_CASP"/>
</dbReference>
<evidence type="ECO:0000313" key="7">
    <source>
        <dbReference type="Proteomes" id="UP000094527"/>
    </source>
</evidence>
<keyword evidence="7" id="KW-1185">Reference proteome</keyword>
<dbReference type="AlphaFoldDB" id="A0A1D2MI92"/>
<name>A0A1D2MI92_ORCCI</name>
<sequence>MRIPILLSLLPLAWSFVLEGSDTSYARFSRWNVNTTLSFEFNTNQPDGLIVYTDDGASPTSSKGILRLRFNLLNQGTQLINIGQHLNDGLWHRVELSVSVWNVLVTVDGFVSQGRNMLSEKLQIRFDNTGVFIGGLPGYFNSRLGELTLPSVVFEPRFRGAVRNLVFGAQSHDHVQNTKIVGLISGSATSEACERHDPCLHGGFCISTDSGPVCDCKHIDFEGVNCELEKSPTTATFHGSEYIGYDFRESGGQQPIISQLDEISLYFKTSTRNKLLLHTLLFYSGDGVDYIALSIRNGQLMLSINLGSGPLDTKLHPDHLRFDDGEWHSVRVHRKIQEVRHKCSFLRVFSVCRMKLTVLFFLCENPGIQMSRSTSLCHISASVDGIHFDRLVHAAVFEQSDVAGYDTLRPLNGIRGVTNFIGCLKKVEYRADTLRLNILELARTGNRLVTISGGRLDNPITFTTPQNSYLWLEAHNNASSHTTSITLKLRTTEPNGLVLYSSSPRAPSRWR</sequence>
<dbReference type="InterPro" id="IPR001791">
    <property type="entry name" value="Laminin_G"/>
</dbReference>
<keyword evidence="2" id="KW-0245">EGF-like domain</keyword>
<dbReference type="SMART" id="SM00282">
    <property type="entry name" value="LamG"/>
    <property type="match status" value="2"/>
</dbReference>
<feature type="domain" description="Laminin G" evidence="4">
    <location>
        <begin position="15"/>
        <end position="193"/>
    </location>
</feature>
<evidence type="ECO:0000313" key="6">
    <source>
        <dbReference type="EMBL" id="ODM92632.1"/>
    </source>
</evidence>
<feature type="domain" description="EGF-like" evidence="5">
    <location>
        <begin position="189"/>
        <end position="227"/>
    </location>
</feature>
<dbReference type="PROSITE" id="PS50026">
    <property type="entry name" value="EGF_3"/>
    <property type="match status" value="1"/>
</dbReference>
<feature type="chain" id="PRO_5012859478" evidence="3">
    <location>
        <begin position="16"/>
        <end position="511"/>
    </location>
</feature>
<dbReference type="InterPro" id="IPR000742">
    <property type="entry name" value="EGF"/>
</dbReference>
<dbReference type="PANTHER" id="PTHR15036:SF49">
    <property type="entry name" value="AXOTACTIN"/>
    <property type="match status" value="1"/>
</dbReference>
<reference evidence="6 7" key="1">
    <citation type="journal article" date="2016" name="Genome Biol. Evol.">
        <title>Gene Family Evolution Reflects Adaptation to Soil Environmental Stressors in the Genome of the Collembolan Orchesella cincta.</title>
        <authorList>
            <person name="Faddeeva-Vakhrusheva A."/>
            <person name="Derks M.F."/>
            <person name="Anvar S.Y."/>
            <person name="Agamennone V."/>
            <person name="Suring W."/>
            <person name="Smit S."/>
            <person name="van Straalen N.M."/>
            <person name="Roelofs D."/>
        </authorList>
    </citation>
    <scope>NUCLEOTIDE SEQUENCE [LARGE SCALE GENOMIC DNA]</scope>
    <source>
        <tissue evidence="6">Mixed pool</tissue>
    </source>
</reference>
<keyword evidence="1" id="KW-1015">Disulfide bond</keyword>
<dbReference type="PANTHER" id="PTHR15036">
    <property type="entry name" value="PIKACHURIN-LIKE PROTEIN"/>
    <property type="match status" value="1"/>
</dbReference>
<evidence type="ECO:0000256" key="1">
    <source>
        <dbReference type="ARBA" id="ARBA00023157"/>
    </source>
</evidence>
<evidence type="ECO:0000259" key="4">
    <source>
        <dbReference type="PROSITE" id="PS50025"/>
    </source>
</evidence>
<dbReference type="CDD" id="cd00110">
    <property type="entry name" value="LamG"/>
    <property type="match status" value="2"/>
</dbReference>
<evidence type="ECO:0000256" key="3">
    <source>
        <dbReference type="SAM" id="SignalP"/>
    </source>
</evidence>
<dbReference type="GO" id="GO:0016020">
    <property type="term" value="C:membrane"/>
    <property type="evidence" value="ECO:0007669"/>
    <property type="project" value="UniProtKB-SubCell"/>
</dbReference>
<accession>A0A1D2MI92</accession>
<dbReference type="CDD" id="cd00054">
    <property type="entry name" value="EGF_CA"/>
    <property type="match status" value="1"/>
</dbReference>
<feature type="domain" description="Laminin G" evidence="4">
    <location>
        <begin position="234"/>
        <end position="456"/>
    </location>
</feature>
<dbReference type="PROSITE" id="PS50025">
    <property type="entry name" value="LAM_G_DOMAIN"/>
    <property type="match status" value="2"/>
</dbReference>
<dbReference type="Proteomes" id="UP000094527">
    <property type="component" value="Unassembled WGS sequence"/>
</dbReference>
<organism evidence="6 7">
    <name type="scientific">Orchesella cincta</name>
    <name type="common">Springtail</name>
    <name type="synonym">Podura cincta</name>
    <dbReference type="NCBI Taxonomy" id="48709"/>
    <lineage>
        <taxon>Eukaryota</taxon>
        <taxon>Metazoa</taxon>
        <taxon>Ecdysozoa</taxon>
        <taxon>Arthropoda</taxon>
        <taxon>Hexapoda</taxon>
        <taxon>Collembola</taxon>
        <taxon>Entomobryomorpha</taxon>
        <taxon>Entomobryoidea</taxon>
        <taxon>Orchesellidae</taxon>
        <taxon>Orchesellinae</taxon>
        <taxon>Orchesella</taxon>
    </lineage>
</organism>
<feature type="non-terminal residue" evidence="6">
    <location>
        <position position="511"/>
    </location>
</feature>
<protein>
    <submittedName>
        <fullName evidence="6">Neurexin-1a</fullName>
    </submittedName>
</protein>
<dbReference type="STRING" id="48709.A0A1D2MI92"/>